<evidence type="ECO:0000256" key="1">
    <source>
        <dbReference type="SAM" id="Phobius"/>
    </source>
</evidence>
<feature type="transmembrane region" description="Helical" evidence="1">
    <location>
        <begin position="29"/>
        <end position="51"/>
    </location>
</feature>
<keyword evidence="1" id="KW-0472">Membrane</keyword>
<keyword evidence="3" id="KW-1185">Reference proteome</keyword>
<dbReference type="InParanoid" id="G0NPK5"/>
<evidence type="ECO:0000313" key="2">
    <source>
        <dbReference type="EMBL" id="EGT35232.1"/>
    </source>
</evidence>
<proteinExistence type="predicted"/>
<keyword evidence="1" id="KW-1133">Transmembrane helix</keyword>
<accession>G0NPK5</accession>
<dbReference type="HOGENOM" id="CLU_2456758_0_0_1"/>
<sequence>MSLTDLLWPIIFLLEPVFGYGCYSLACMFGVMGFLYTCLEPFIFLFFFFYISHYAHNQMEEFERQEGLADGGPWDQGYNMFFHSQFYDF</sequence>
<organism evidence="3">
    <name type="scientific">Caenorhabditis brenneri</name>
    <name type="common">Nematode worm</name>
    <dbReference type="NCBI Taxonomy" id="135651"/>
    <lineage>
        <taxon>Eukaryota</taxon>
        <taxon>Metazoa</taxon>
        <taxon>Ecdysozoa</taxon>
        <taxon>Nematoda</taxon>
        <taxon>Chromadorea</taxon>
        <taxon>Rhabditida</taxon>
        <taxon>Rhabditina</taxon>
        <taxon>Rhabditomorpha</taxon>
        <taxon>Rhabditoidea</taxon>
        <taxon>Rhabditidae</taxon>
        <taxon>Peloderinae</taxon>
        <taxon>Caenorhabditis</taxon>
    </lineage>
</organism>
<keyword evidence="1" id="KW-0812">Transmembrane</keyword>
<dbReference type="Proteomes" id="UP000008068">
    <property type="component" value="Unassembled WGS sequence"/>
</dbReference>
<protein>
    <submittedName>
        <fullName evidence="2">Uncharacterized protein</fullName>
    </submittedName>
</protein>
<gene>
    <name evidence="2" type="ORF">CAEBREN_13558</name>
</gene>
<dbReference type="AlphaFoldDB" id="G0NPK5"/>
<reference evidence="3" key="1">
    <citation type="submission" date="2011-07" db="EMBL/GenBank/DDBJ databases">
        <authorList>
            <consortium name="Caenorhabditis brenneri Sequencing and Analysis Consortium"/>
            <person name="Wilson R.K."/>
        </authorList>
    </citation>
    <scope>NUCLEOTIDE SEQUENCE [LARGE SCALE GENOMIC DNA]</scope>
    <source>
        <strain evidence="3">PB2801</strain>
    </source>
</reference>
<evidence type="ECO:0000313" key="3">
    <source>
        <dbReference type="Proteomes" id="UP000008068"/>
    </source>
</evidence>
<dbReference type="EMBL" id="GL379920">
    <property type="protein sequence ID" value="EGT35232.1"/>
    <property type="molecule type" value="Genomic_DNA"/>
</dbReference>
<name>G0NPK5_CAEBE</name>